<evidence type="ECO:0000313" key="3">
    <source>
        <dbReference type="Proteomes" id="UP001200145"/>
    </source>
</evidence>
<evidence type="ECO:0000313" key="2">
    <source>
        <dbReference type="EMBL" id="MCF1716898.1"/>
    </source>
</evidence>
<organism evidence="2 3">
    <name type="scientific">Flavihumibacter fluminis</name>
    <dbReference type="NCBI Taxonomy" id="2909236"/>
    <lineage>
        <taxon>Bacteria</taxon>
        <taxon>Pseudomonadati</taxon>
        <taxon>Bacteroidota</taxon>
        <taxon>Chitinophagia</taxon>
        <taxon>Chitinophagales</taxon>
        <taxon>Chitinophagaceae</taxon>
        <taxon>Flavihumibacter</taxon>
    </lineage>
</organism>
<keyword evidence="1" id="KW-0732">Signal</keyword>
<dbReference type="EMBL" id="JAKEVY010000007">
    <property type="protein sequence ID" value="MCF1716898.1"/>
    <property type="molecule type" value="Genomic_DNA"/>
</dbReference>
<sequence length="270" mass="30083">MNYKISKRTLRATVFFVLLSIHLMVPSNVTTSMAAKNGPARLLASVSMPAPVVDTLKPSISKLELPAKDVVLLAADSIYSNLGLARKGLSRQAFQFAWKGYKNLLSKGKIRRDDVLSICDFSQSSKRRRLYIIDVEAQKLLMHTFVAHGRNSGSEFARNFSNRPESHQSSLGFYVTRSTYYGEHGLSLKIDGLERGINDKALARHIVVHGSDYVGKEFLKSNKMTGRSYGCPAVPQELAPKIIETIKQGSCLFIYHPSKKYLNSSKILNV</sequence>
<dbReference type="Pfam" id="PF13645">
    <property type="entry name" value="YkuD_2"/>
    <property type="match status" value="1"/>
</dbReference>
<feature type="chain" id="PRO_5046784194" evidence="1">
    <location>
        <begin position="35"/>
        <end position="270"/>
    </location>
</feature>
<dbReference type="PANTHER" id="PTHR38477:SF1">
    <property type="entry name" value="MUREIN L,D-TRANSPEPTIDASE CATALYTIC DOMAIN FAMILY PROTEIN"/>
    <property type="match status" value="1"/>
</dbReference>
<protein>
    <submittedName>
        <fullName evidence="2">Murein L,D-transpeptidase catalytic domain family protein</fullName>
    </submittedName>
</protein>
<proteinExistence type="predicted"/>
<gene>
    <name evidence="2" type="ORF">L0U88_19815</name>
</gene>
<comment type="caution">
    <text evidence="2">The sequence shown here is derived from an EMBL/GenBank/DDBJ whole genome shotgun (WGS) entry which is preliminary data.</text>
</comment>
<evidence type="ECO:0000256" key="1">
    <source>
        <dbReference type="SAM" id="SignalP"/>
    </source>
</evidence>
<accession>A0ABS9BP54</accession>
<dbReference type="Proteomes" id="UP001200145">
    <property type="component" value="Unassembled WGS sequence"/>
</dbReference>
<name>A0ABS9BP54_9BACT</name>
<feature type="signal peptide" evidence="1">
    <location>
        <begin position="1"/>
        <end position="34"/>
    </location>
</feature>
<reference evidence="2 3" key="1">
    <citation type="submission" date="2022-01" db="EMBL/GenBank/DDBJ databases">
        <title>Flavihumibacter sp. nov., isolated from sediment of a river.</title>
        <authorList>
            <person name="Liu H."/>
        </authorList>
    </citation>
    <scope>NUCLEOTIDE SEQUENCE [LARGE SCALE GENOMIC DNA]</scope>
    <source>
        <strain evidence="2 3">RY-1</strain>
    </source>
</reference>
<dbReference type="RefSeq" id="WP_234868470.1">
    <property type="nucleotide sequence ID" value="NZ_JAKEVY010000007.1"/>
</dbReference>
<keyword evidence="3" id="KW-1185">Reference proteome</keyword>
<dbReference type="PANTHER" id="PTHR38477">
    <property type="entry name" value="HYPOTHETICAL EXPORTED PROTEIN"/>
    <property type="match status" value="1"/>
</dbReference>
<dbReference type="InterPro" id="IPR032676">
    <property type="entry name" value="YkuD_2"/>
</dbReference>